<keyword evidence="1" id="KW-0479">Metal-binding</keyword>
<keyword evidence="3" id="KW-0862">Zinc</keyword>
<organism evidence="6 7">
    <name type="scientific">Arctia plantaginis</name>
    <name type="common">Wood tiger moth</name>
    <name type="synonym">Phalaena plantaginis</name>
    <dbReference type="NCBI Taxonomy" id="874455"/>
    <lineage>
        <taxon>Eukaryota</taxon>
        <taxon>Metazoa</taxon>
        <taxon>Ecdysozoa</taxon>
        <taxon>Arthropoda</taxon>
        <taxon>Hexapoda</taxon>
        <taxon>Insecta</taxon>
        <taxon>Pterygota</taxon>
        <taxon>Neoptera</taxon>
        <taxon>Endopterygota</taxon>
        <taxon>Lepidoptera</taxon>
        <taxon>Glossata</taxon>
        <taxon>Ditrysia</taxon>
        <taxon>Noctuoidea</taxon>
        <taxon>Erebidae</taxon>
        <taxon>Arctiinae</taxon>
        <taxon>Arctia</taxon>
    </lineage>
</organism>
<feature type="domain" description="FLYWCH-type" evidence="4">
    <location>
        <begin position="291"/>
        <end position="349"/>
    </location>
</feature>
<feature type="domain" description="ZSWIM3 N-terminal" evidence="5">
    <location>
        <begin position="73"/>
        <end position="180"/>
    </location>
</feature>
<dbReference type="PANTHER" id="PTHR47086">
    <property type="entry name" value="BTB DOMAIN-CONTAINING PROTEIN"/>
    <property type="match status" value="1"/>
</dbReference>
<reference evidence="6 7" key="1">
    <citation type="submission" date="2020-04" db="EMBL/GenBank/DDBJ databases">
        <authorList>
            <person name="Wallbank WR R."/>
            <person name="Pardo Diaz C."/>
            <person name="Kozak K."/>
            <person name="Martin S."/>
            <person name="Jiggins C."/>
            <person name="Moest M."/>
            <person name="Warren A I."/>
            <person name="Byers J.R.P. K."/>
            <person name="Montejo-Kovacevich G."/>
            <person name="Yen C E."/>
        </authorList>
    </citation>
    <scope>NUCLEOTIDE SEQUENCE [LARGE SCALE GENOMIC DNA]</scope>
</reference>
<evidence type="ECO:0000259" key="5">
    <source>
        <dbReference type="Pfam" id="PF21599"/>
    </source>
</evidence>
<gene>
    <name evidence="6" type="ORF">APLA_LOCUS13051</name>
</gene>
<comment type="caution">
    <text evidence="6">The sequence shown here is derived from an EMBL/GenBank/DDBJ whole genome shotgun (WGS) entry which is preliminary data.</text>
</comment>
<dbReference type="EMBL" id="CADEBD010000348">
    <property type="protein sequence ID" value="CAB3250317.1"/>
    <property type="molecule type" value="Genomic_DNA"/>
</dbReference>
<dbReference type="OrthoDB" id="7490114at2759"/>
<name>A0A8S1AVC9_ARCPL</name>
<dbReference type="InterPro" id="IPR040854">
    <property type="entry name" value="ZSWIM9"/>
</dbReference>
<evidence type="ECO:0000256" key="3">
    <source>
        <dbReference type="ARBA" id="ARBA00022833"/>
    </source>
</evidence>
<evidence type="ECO:0000259" key="4">
    <source>
        <dbReference type="Pfam" id="PF04500"/>
    </source>
</evidence>
<evidence type="ECO:0000313" key="6">
    <source>
        <dbReference type="EMBL" id="CAB3250317.1"/>
    </source>
</evidence>
<evidence type="ECO:0008006" key="8">
    <source>
        <dbReference type="Google" id="ProtNLM"/>
    </source>
</evidence>
<sequence length="359" mass="41621">MARHLRCGKDTLMARLYTRLRPELNSDTAVLKDNSSHDADSEYEYFLIDKKDLHQSSDDDEDEGREKEDNMIRVGDKFKSFKHLKRRVDKYQETTNCVFYRRDSVTIEQSRKKGIKKPIKERLKYYNLKYTCTHGGRNSKSSECKITQVVKNKCLAFIKIGVSKNGEHLVVKEMNNEHNHEISKHRNCSRMRSGNQQEKTSDSLIKVEIEVSNLKVDESKNDVTFARSQRGGILLVFKSYSYSLQSNKNDIAKWRCTMVQPGTAKRCTAKLFTSKQYEVLDYSAVLIPSGKGKHPLLLYKTHTFAFKVRSSSGVLWHCSRRTRTGCKAFVRTLPDQMDKIISAYEMHCHNPRQVKWAAI</sequence>
<dbReference type="InterPro" id="IPR007588">
    <property type="entry name" value="Znf_FLYWCH"/>
</dbReference>
<dbReference type="Gene3D" id="2.20.25.240">
    <property type="match status" value="2"/>
</dbReference>
<dbReference type="AlphaFoldDB" id="A0A8S1AVC9"/>
<feature type="domain" description="FLYWCH-type" evidence="4">
    <location>
        <begin position="225"/>
        <end position="277"/>
    </location>
</feature>
<proteinExistence type="predicted"/>
<accession>A0A8S1AVC9</accession>
<dbReference type="PANTHER" id="PTHR47086:SF4">
    <property type="entry name" value="BTB DOMAIN-CONTAINING PROTEIN"/>
    <property type="match status" value="1"/>
</dbReference>
<dbReference type="Pfam" id="PF04500">
    <property type="entry name" value="FLYWCH"/>
    <property type="match status" value="2"/>
</dbReference>
<evidence type="ECO:0000313" key="7">
    <source>
        <dbReference type="Proteomes" id="UP000494256"/>
    </source>
</evidence>
<dbReference type="Pfam" id="PF21599">
    <property type="entry name" value="ZSWIM3_N"/>
    <property type="match status" value="1"/>
</dbReference>
<dbReference type="InterPro" id="IPR048325">
    <property type="entry name" value="ZSWIM3_N"/>
</dbReference>
<dbReference type="GO" id="GO:0008270">
    <property type="term" value="F:zinc ion binding"/>
    <property type="evidence" value="ECO:0007669"/>
    <property type="project" value="UniProtKB-KW"/>
</dbReference>
<protein>
    <recommendedName>
        <fullName evidence="8">FLYWCH-type domain-containing protein</fullName>
    </recommendedName>
</protein>
<evidence type="ECO:0000256" key="1">
    <source>
        <dbReference type="ARBA" id="ARBA00022723"/>
    </source>
</evidence>
<keyword evidence="2" id="KW-0863">Zinc-finger</keyword>
<evidence type="ECO:0000256" key="2">
    <source>
        <dbReference type="ARBA" id="ARBA00022771"/>
    </source>
</evidence>
<dbReference type="Proteomes" id="UP000494256">
    <property type="component" value="Unassembled WGS sequence"/>
</dbReference>